<keyword evidence="3" id="KW-1185">Reference proteome</keyword>
<evidence type="ECO:0000256" key="1">
    <source>
        <dbReference type="SAM" id="SignalP"/>
    </source>
</evidence>
<dbReference type="OrthoDB" id="7476939at2"/>
<comment type="caution">
    <text evidence="2">The sequence shown here is derived from an EMBL/GenBank/DDBJ whole genome shotgun (WGS) entry which is preliminary data.</text>
</comment>
<evidence type="ECO:0000313" key="3">
    <source>
        <dbReference type="Proteomes" id="UP000285023"/>
    </source>
</evidence>
<evidence type="ECO:0000313" key="2">
    <source>
        <dbReference type="EMBL" id="RIX32054.1"/>
    </source>
</evidence>
<dbReference type="Proteomes" id="UP000285023">
    <property type="component" value="Unassembled WGS sequence"/>
</dbReference>
<protein>
    <submittedName>
        <fullName evidence="2">Uncharacterized protein</fullName>
    </submittedName>
</protein>
<dbReference type="EMBL" id="QXTF01000001">
    <property type="protein sequence ID" value="RIX32054.1"/>
    <property type="molecule type" value="Genomic_DNA"/>
</dbReference>
<sequence length="74" mass="8251">MMKYLLALTVVALANAPAAASQDQKNGVKTHATAQQLYCVRFAQDTGSRLNREECRTKKEWALKGIDIDEVLKK</sequence>
<dbReference type="RefSeq" id="WP_119531618.1">
    <property type="nucleotide sequence ID" value="NZ_QXTF01000001.1"/>
</dbReference>
<feature type="chain" id="PRO_5019545930" evidence="1">
    <location>
        <begin position="21"/>
        <end position="74"/>
    </location>
</feature>
<dbReference type="AlphaFoldDB" id="A0A418Q2J1"/>
<accession>A0A418Q2J1</accession>
<feature type="signal peptide" evidence="1">
    <location>
        <begin position="1"/>
        <end position="20"/>
    </location>
</feature>
<keyword evidence="1" id="KW-0732">Signal</keyword>
<name>A0A418Q2J1_9SPHN</name>
<gene>
    <name evidence="2" type="ORF">D3M59_03485</name>
</gene>
<proteinExistence type="predicted"/>
<organism evidence="2 3">
    <name type="scientific">Sphingomonas edaphi</name>
    <dbReference type="NCBI Taxonomy" id="2315689"/>
    <lineage>
        <taxon>Bacteria</taxon>
        <taxon>Pseudomonadati</taxon>
        <taxon>Pseudomonadota</taxon>
        <taxon>Alphaproteobacteria</taxon>
        <taxon>Sphingomonadales</taxon>
        <taxon>Sphingomonadaceae</taxon>
        <taxon>Sphingomonas</taxon>
    </lineage>
</organism>
<reference evidence="2 3" key="1">
    <citation type="submission" date="2018-09" db="EMBL/GenBank/DDBJ databases">
        <title>Sphingomonas sp. DAC4.</title>
        <authorList>
            <person name="Seo T."/>
        </authorList>
    </citation>
    <scope>NUCLEOTIDE SEQUENCE [LARGE SCALE GENOMIC DNA]</scope>
    <source>
        <strain evidence="2 3">DAC4</strain>
    </source>
</reference>